<dbReference type="InterPro" id="IPR014044">
    <property type="entry name" value="CAP_dom"/>
</dbReference>
<name>A0A367Q949_9NOSO</name>
<dbReference type="AlphaFoldDB" id="A0A367Q949"/>
<evidence type="ECO:0000313" key="2">
    <source>
        <dbReference type="EMBL" id="RCJ20290.1"/>
    </source>
</evidence>
<keyword evidence="3" id="KW-1185">Reference proteome</keyword>
<protein>
    <submittedName>
        <fullName evidence="2">Alkaline-shock protein</fullName>
    </submittedName>
</protein>
<dbReference type="InterPro" id="IPR035940">
    <property type="entry name" value="CAP_sf"/>
</dbReference>
<dbReference type="Proteomes" id="UP000252107">
    <property type="component" value="Unassembled WGS sequence"/>
</dbReference>
<reference evidence="2" key="1">
    <citation type="submission" date="2016-04" db="EMBL/GenBank/DDBJ databases">
        <authorList>
            <person name="Tabuchi Yagui T.R."/>
        </authorList>
    </citation>
    <scope>NUCLEOTIDE SEQUENCE [LARGE SCALE GENOMIC DNA]</scope>
    <source>
        <strain evidence="2">NIES-26</strain>
    </source>
</reference>
<organism evidence="2 3">
    <name type="scientific">Nostoc minutum NIES-26</name>
    <dbReference type="NCBI Taxonomy" id="1844469"/>
    <lineage>
        <taxon>Bacteria</taxon>
        <taxon>Bacillati</taxon>
        <taxon>Cyanobacteriota</taxon>
        <taxon>Cyanophyceae</taxon>
        <taxon>Nostocales</taxon>
        <taxon>Nostocaceae</taxon>
        <taxon>Nostoc</taxon>
    </lineage>
</organism>
<feature type="domain" description="SCP" evidence="1">
    <location>
        <begin position="60"/>
        <end position="173"/>
    </location>
</feature>
<dbReference type="PANTHER" id="PTHR31157:SF1">
    <property type="entry name" value="SCP DOMAIN-CONTAINING PROTEIN"/>
    <property type="match status" value="1"/>
</dbReference>
<proteinExistence type="predicted"/>
<dbReference type="Pfam" id="PF00188">
    <property type="entry name" value="CAP"/>
    <property type="match status" value="1"/>
</dbReference>
<dbReference type="PANTHER" id="PTHR31157">
    <property type="entry name" value="SCP DOMAIN-CONTAINING PROTEIN"/>
    <property type="match status" value="1"/>
</dbReference>
<gene>
    <name evidence="2" type="ORF">A6770_31760</name>
</gene>
<dbReference type="Gene3D" id="3.40.33.10">
    <property type="entry name" value="CAP"/>
    <property type="match status" value="1"/>
</dbReference>
<accession>A0A367Q949</accession>
<dbReference type="SUPFAM" id="SSF55797">
    <property type="entry name" value="PR-1-like"/>
    <property type="match status" value="1"/>
</dbReference>
<dbReference type="CDD" id="cd05379">
    <property type="entry name" value="CAP_bacterial"/>
    <property type="match status" value="1"/>
</dbReference>
<evidence type="ECO:0000259" key="1">
    <source>
        <dbReference type="Pfam" id="PF00188"/>
    </source>
</evidence>
<comment type="caution">
    <text evidence="2">The sequence shown here is derived from an EMBL/GenBank/DDBJ whole genome shotgun (WGS) entry which is preliminary data.</text>
</comment>
<dbReference type="EMBL" id="LXQD01000338">
    <property type="protein sequence ID" value="RCJ20290.1"/>
    <property type="molecule type" value="Genomic_DNA"/>
</dbReference>
<evidence type="ECO:0000313" key="3">
    <source>
        <dbReference type="Proteomes" id="UP000252107"/>
    </source>
</evidence>
<sequence>MIRTKISDITLGTLFLTSGMLGISTPSQSYTPKQSHTSNYGRQIAQSAINTATLEDAVFQKINSYRASQNLPSLMRNSAINTQARNHSQNMASGRVRFGHDGFIQRVQATRLLYISAAENVAFNQGYQDPAKKAVEGWLNSPGHLKNIKGQYNLTGIGVASNSKGEVYFTQLFIRV</sequence>